<evidence type="ECO:0008006" key="3">
    <source>
        <dbReference type="Google" id="ProtNLM"/>
    </source>
</evidence>
<organism evidence="1 2">
    <name type="scientific">Jejudonia soesokkakensis</name>
    <dbReference type="NCBI Taxonomy" id="1323432"/>
    <lineage>
        <taxon>Bacteria</taxon>
        <taxon>Pseudomonadati</taxon>
        <taxon>Bacteroidota</taxon>
        <taxon>Flavobacteriia</taxon>
        <taxon>Flavobacteriales</taxon>
        <taxon>Flavobacteriaceae</taxon>
        <taxon>Jejudonia</taxon>
    </lineage>
</organism>
<sequence length="145" mass="16746">MKFKILSILLLSFTIISCNEQGKSDVVKEKRTDLLDKTTSANIVLWMQKKRDAMKLYDNNAVEDDNSLLTNRKCKVLLGRIHKVDVSDIDLLDYKIENGVQEWTYRIIVFRGDRTEIFVGKVAYDKGLKMGETIVDWVKTSQLDV</sequence>
<evidence type="ECO:0000313" key="2">
    <source>
        <dbReference type="Proteomes" id="UP001596415"/>
    </source>
</evidence>
<dbReference type="RefSeq" id="WP_380217482.1">
    <property type="nucleotide sequence ID" value="NZ_JBHTBN010000003.1"/>
</dbReference>
<comment type="caution">
    <text evidence="1">The sequence shown here is derived from an EMBL/GenBank/DDBJ whole genome shotgun (WGS) entry which is preliminary data.</text>
</comment>
<name>A0ABW2MUQ0_9FLAO</name>
<proteinExistence type="predicted"/>
<protein>
    <recommendedName>
        <fullName evidence="3">Lipoprotein</fullName>
    </recommendedName>
</protein>
<reference evidence="2" key="1">
    <citation type="journal article" date="2019" name="Int. J. Syst. Evol. Microbiol.">
        <title>The Global Catalogue of Microorganisms (GCM) 10K type strain sequencing project: providing services to taxonomists for standard genome sequencing and annotation.</title>
        <authorList>
            <consortium name="The Broad Institute Genomics Platform"/>
            <consortium name="The Broad Institute Genome Sequencing Center for Infectious Disease"/>
            <person name="Wu L."/>
            <person name="Ma J."/>
        </authorList>
    </citation>
    <scope>NUCLEOTIDE SEQUENCE [LARGE SCALE GENOMIC DNA]</scope>
    <source>
        <strain evidence="2">CGMCC 1.16306</strain>
    </source>
</reference>
<dbReference type="Proteomes" id="UP001596415">
    <property type="component" value="Unassembled WGS sequence"/>
</dbReference>
<dbReference type="EMBL" id="JBHTBN010000003">
    <property type="protein sequence ID" value="MFC7357638.1"/>
    <property type="molecule type" value="Genomic_DNA"/>
</dbReference>
<evidence type="ECO:0000313" key="1">
    <source>
        <dbReference type="EMBL" id="MFC7357638.1"/>
    </source>
</evidence>
<accession>A0ABW2MUQ0</accession>
<keyword evidence="2" id="KW-1185">Reference proteome</keyword>
<gene>
    <name evidence="1" type="ORF">ACFQO1_08060</name>
</gene>
<dbReference type="PROSITE" id="PS51257">
    <property type="entry name" value="PROKAR_LIPOPROTEIN"/>
    <property type="match status" value="1"/>
</dbReference>